<feature type="transmembrane region" description="Helical" evidence="1">
    <location>
        <begin position="12"/>
        <end position="38"/>
    </location>
</feature>
<keyword evidence="1" id="KW-0472">Membrane</keyword>
<reference evidence="2" key="1">
    <citation type="journal article" date="2021" name="Proc. Natl. Acad. Sci. U.S.A.">
        <title>A Catalog of Tens of Thousands of Viruses from Human Metagenomes Reveals Hidden Associations with Chronic Diseases.</title>
        <authorList>
            <person name="Tisza M.J."/>
            <person name="Buck C.B."/>
        </authorList>
    </citation>
    <scope>NUCLEOTIDE SEQUENCE</scope>
    <source>
        <strain evidence="2">Cthh925</strain>
    </source>
</reference>
<organism evidence="2">
    <name type="scientific">Siphoviridae sp. cthh925</name>
    <dbReference type="NCBI Taxonomy" id="2826425"/>
    <lineage>
        <taxon>Viruses</taxon>
        <taxon>Duplodnaviria</taxon>
        <taxon>Heunggongvirae</taxon>
        <taxon>Uroviricota</taxon>
        <taxon>Caudoviricetes</taxon>
    </lineage>
</organism>
<name>A0A8S5NM30_9CAUD</name>
<keyword evidence="1" id="KW-1133">Transmembrane helix</keyword>
<keyword evidence="1" id="KW-0812">Transmembrane</keyword>
<accession>A0A8S5NM30</accession>
<proteinExistence type="predicted"/>
<sequence length="47" mass="5729">MKSTHNMFKSYYYACFCQPLNFFPSYSIVSFMFLILFLPKSNFTIYF</sequence>
<protein>
    <submittedName>
        <fullName evidence="2">Uncharacterized protein</fullName>
    </submittedName>
</protein>
<evidence type="ECO:0000313" key="2">
    <source>
        <dbReference type="EMBL" id="DAD95761.1"/>
    </source>
</evidence>
<dbReference type="EMBL" id="BK015200">
    <property type="protein sequence ID" value="DAD95761.1"/>
    <property type="molecule type" value="Genomic_DNA"/>
</dbReference>
<evidence type="ECO:0000256" key="1">
    <source>
        <dbReference type="SAM" id="Phobius"/>
    </source>
</evidence>